<organism evidence="1 2">
    <name type="scientific">Comamonas koreensis</name>
    <dbReference type="NCBI Taxonomy" id="160825"/>
    <lineage>
        <taxon>Bacteria</taxon>
        <taxon>Pseudomonadati</taxon>
        <taxon>Pseudomonadota</taxon>
        <taxon>Betaproteobacteria</taxon>
        <taxon>Burkholderiales</taxon>
        <taxon>Comamonadaceae</taxon>
        <taxon>Comamonas</taxon>
    </lineage>
</organism>
<dbReference type="Proteomes" id="UP001199260">
    <property type="component" value="Unassembled WGS sequence"/>
</dbReference>
<evidence type="ECO:0008006" key="3">
    <source>
        <dbReference type="Google" id="ProtNLM"/>
    </source>
</evidence>
<evidence type="ECO:0000313" key="1">
    <source>
        <dbReference type="EMBL" id="MCD2164135.1"/>
    </source>
</evidence>
<comment type="caution">
    <text evidence="1">The sequence shown here is derived from an EMBL/GenBank/DDBJ whole genome shotgun (WGS) entry which is preliminary data.</text>
</comment>
<name>A0AAW4XRI7_9BURK</name>
<protein>
    <recommendedName>
        <fullName evidence="3">Prevent-host-death protein</fullName>
    </recommendedName>
</protein>
<reference evidence="1 2" key="1">
    <citation type="submission" date="2021-11" db="EMBL/GenBank/DDBJ databases">
        <title>Genome sequence.</title>
        <authorList>
            <person name="Sun Q."/>
        </authorList>
    </citation>
    <scope>NUCLEOTIDE SEQUENCE [LARGE SCALE GENOMIC DNA]</scope>
    <source>
        <strain evidence="1 2">KCTC 12005</strain>
    </source>
</reference>
<dbReference type="RefSeq" id="WP_230771268.1">
    <property type="nucleotide sequence ID" value="NZ_JAJNCT010000005.1"/>
</dbReference>
<sequence>MTTATIPSICVEPAFLDEVERALEPNESLASFVETAVRREIQQRQARAGLLQRGLAATRHHSAAAGIPAEKVIARLEAKLAAARQRK</sequence>
<dbReference type="EMBL" id="JAJNCT010000005">
    <property type="protein sequence ID" value="MCD2164135.1"/>
    <property type="molecule type" value="Genomic_DNA"/>
</dbReference>
<dbReference type="AlphaFoldDB" id="A0AAW4XRI7"/>
<proteinExistence type="predicted"/>
<evidence type="ECO:0000313" key="2">
    <source>
        <dbReference type="Proteomes" id="UP001199260"/>
    </source>
</evidence>
<gene>
    <name evidence="1" type="ORF">LPW39_03180</name>
</gene>
<accession>A0AAW4XRI7</accession>
<dbReference type="NCBIfam" id="NF041551">
    <property type="entry name" value="YlcI_YnfO_N"/>
    <property type="match status" value="1"/>
</dbReference>
<keyword evidence="2" id="KW-1185">Reference proteome</keyword>